<dbReference type="EMBL" id="BAABHD010000084">
    <property type="protein sequence ID" value="GAA4470150.1"/>
    <property type="molecule type" value="Genomic_DNA"/>
</dbReference>
<dbReference type="Proteomes" id="UP001501175">
    <property type="component" value="Unassembled WGS sequence"/>
</dbReference>
<gene>
    <name evidence="2" type="ORF">GCM10023189_58290</name>
</gene>
<evidence type="ECO:0000313" key="3">
    <source>
        <dbReference type="Proteomes" id="UP001501175"/>
    </source>
</evidence>
<keyword evidence="3" id="KW-1185">Reference proteome</keyword>
<feature type="region of interest" description="Disordered" evidence="1">
    <location>
        <begin position="64"/>
        <end position="88"/>
    </location>
</feature>
<protein>
    <submittedName>
        <fullName evidence="2">Uncharacterized protein</fullName>
    </submittedName>
</protein>
<proteinExistence type="predicted"/>
<name>A0ABP8NSK7_9BACT</name>
<organism evidence="2 3">
    <name type="scientific">Nibrella saemangeumensis</name>
    <dbReference type="NCBI Taxonomy" id="1084526"/>
    <lineage>
        <taxon>Bacteria</taxon>
        <taxon>Pseudomonadati</taxon>
        <taxon>Bacteroidota</taxon>
        <taxon>Cytophagia</taxon>
        <taxon>Cytophagales</taxon>
        <taxon>Spirosomataceae</taxon>
        <taxon>Nibrella</taxon>
    </lineage>
</organism>
<evidence type="ECO:0000313" key="2">
    <source>
        <dbReference type="EMBL" id="GAA4470150.1"/>
    </source>
</evidence>
<sequence>MCKHVKEAQRQITPELALQGNDRFVNHVKLSGLNEHLTIKPIKETSPIIAEFIDKGEMKIERGRYTSRPTGEVPFFDEQIRTSTTQRI</sequence>
<accession>A0ABP8NSK7</accession>
<comment type="caution">
    <text evidence="2">The sequence shown here is derived from an EMBL/GenBank/DDBJ whole genome shotgun (WGS) entry which is preliminary data.</text>
</comment>
<dbReference type="RefSeq" id="WP_345249884.1">
    <property type="nucleotide sequence ID" value="NZ_BAABHD010000084.1"/>
</dbReference>
<reference evidence="3" key="1">
    <citation type="journal article" date="2019" name="Int. J. Syst. Evol. Microbiol.">
        <title>The Global Catalogue of Microorganisms (GCM) 10K type strain sequencing project: providing services to taxonomists for standard genome sequencing and annotation.</title>
        <authorList>
            <consortium name="The Broad Institute Genomics Platform"/>
            <consortium name="The Broad Institute Genome Sequencing Center for Infectious Disease"/>
            <person name="Wu L."/>
            <person name="Ma J."/>
        </authorList>
    </citation>
    <scope>NUCLEOTIDE SEQUENCE [LARGE SCALE GENOMIC DNA]</scope>
    <source>
        <strain evidence="3">JCM 17927</strain>
    </source>
</reference>
<evidence type="ECO:0000256" key="1">
    <source>
        <dbReference type="SAM" id="MobiDB-lite"/>
    </source>
</evidence>